<evidence type="ECO:0000256" key="1">
    <source>
        <dbReference type="ARBA" id="ARBA00004496"/>
    </source>
</evidence>
<evidence type="ECO:0000313" key="10">
    <source>
        <dbReference type="Proteomes" id="UP000694844"/>
    </source>
</evidence>
<evidence type="ECO:0000256" key="3">
    <source>
        <dbReference type="ARBA" id="ARBA00022490"/>
    </source>
</evidence>
<dbReference type="GeneID" id="111132863"/>
<comment type="function">
    <text evidence="9">Adenosyl-L-methionine (AdoMet)-dependent tRNA (uracil-O(2)-)-methyltransferase.</text>
</comment>
<keyword evidence="5 9" id="KW-0808">Transferase</keyword>
<reference evidence="11" key="1">
    <citation type="submission" date="2025-08" db="UniProtKB">
        <authorList>
            <consortium name="RefSeq"/>
        </authorList>
    </citation>
    <scope>IDENTIFICATION</scope>
    <source>
        <tissue evidence="11">Whole sample</tissue>
    </source>
</reference>
<comment type="similarity">
    <text evidence="2 9">Belongs to the TRM44 family.</text>
</comment>
<dbReference type="PANTHER" id="PTHR21210">
    <property type="entry name" value="TRNA (URACIL-O(2)-)-METHYLTRANSFERASE-RELATED"/>
    <property type="match status" value="1"/>
</dbReference>
<dbReference type="Proteomes" id="UP000694844">
    <property type="component" value="Chromosome 5"/>
</dbReference>
<keyword evidence="6 9" id="KW-0949">S-adenosyl-L-methionine</keyword>
<comment type="catalytic activity">
    <reaction evidence="8 9">
        <text>uridine(44) in tRNA(Ser) + S-adenosyl-L-methionine = 2'-O-methyluridine(44) in tRNA(Ser) + S-adenosyl-L-homocysteine + H(+)</text>
        <dbReference type="Rhea" id="RHEA:43100"/>
        <dbReference type="Rhea" id="RHEA-COMP:10339"/>
        <dbReference type="Rhea" id="RHEA-COMP:10340"/>
        <dbReference type="ChEBI" id="CHEBI:15378"/>
        <dbReference type="ChEBI" id="CHEBI:57856"/>
        <dbReference type="ChEBI" id="CHEBI:59789"/>
        <dbReference type="ChEBI" id="CHEBI:65315"/>
        <dbReference type="ChEBI" id="CHEBI:74478"/>
        <dbReference type="EC" id="2.1.1.211"/>
    </reaction>
</comment>
<keyword evidence="7 9" id="KW-0819">tRNA processing</keyword>
<evidence type="ECO:0000256" key="5">
    <source>
        <dbReference type="ARBA" id="ARBA00022679"/>
    </source>
</evidence>
<comment type="subcellular location">
    <subcellularLocation>
        <location evidence="1 9">Cytoplasm</location>
    </subcellularLocation>
</comment>
<keyword evidence="10" id="KW-1185">Reference proteome</keyword>
<organism evidence="10 11">
    <name type="scientific">Crassostrea virginica</name>
    <name type="common">Eastern oyster</name>
    <dbReference type="NCBI Taxonomy" id="6565"/>
    <lineage>
        <taxon>Eukaryota</taxon>
        <taxon>Metazoa</taxon>
        <taxon>Spiralia</taxon>
        <taxon>Lophotrochozoa</taxon>
        <taxon>Mollusca</taxon>
        <taxon>Bivalvia</taxon>
        <taxon>Autobranchia</taxon>
        <taxon>Pteriomorphia</taxon>
        <taxon>Ostreida</taxon>
        <taxon>Ostreoidea</taxon>
        <taxon>Ostreidae</taxon>
        <taxon>Crassostrea</taxon>
    </lineage>
</organism>
<dbReference type="GO" id="GO:0141101">
    <property type="term" value="F:tRNA(Ser) (uridine(44)-2'-O-)-methyltransferase activity"/>
    <property type="evidence" value="ECO:0007669"/>
    <property type="project" value="UniProtKB-EC"/>
</dbReference>
<evidence type="ECO:0000256" key="4">
    <source>
        <dbReference type="ARBA" id="ARBA00022603"/>
    </source>
</evidence>
<evidence type="ECO:0000256" key="8">
    <source>
        <dbReference type="ARBA" id="ARBA00047957"/>
    </source>
</evidence>
<evidence type="ECO:0000256" key="7">
    <source>
        <dbReference type="ARBA" id="ARBA00022694"/>
    </source>
</evidence>
<evidence type="ECO:0000256" key="2">
    <source>
        <dbReference type="ARBA" id="ARBA00009056"/>
    </source>
</evidence>
<dbReference type="GO" id="GO:0005737">
    <property type="term" value="C:cytoplasm"/>
    <property type="evidence" value="ECO:0007669"/>
    <property type="project" value="UniProtKB-SubCell"/>
</dbReference>
<dbReference type="EC" id="2.1.1.211" evidence="9"/>
<evidence type="ECO:0000256" key="9">
    <source>
        <dbReference type="RuleBase" id="RU368004"/>
    </source>
</evidence>
<keyword evidence="4 9" id="KW-0489">Methyltransferase</keyword>
<sequence length="681" mass="78079">MDKAVLAETYIIGCFASFQTEKDGIVQLPSVGTFESFCDALTVWINKPHVANRRLIGSKILYQNNTCTTESRVDSFIKKCLSSAENAEVIHGFVEEVPPLSSFVDANFYFIIRENFYKGSRQTSLKETIVIDFRKKLAAFIPFIGAGHEREENIDTNDKGSKHAKSTVVPYQIGFTEVSGNSWITLNTPERESETEKSYIEWLQTTLLRKLVNWSSEKKLRTSVTSLRLVPVDRYNELYNTLKDKYGRKFVEIWPEKTDPQKFVYEDVAIATYLLIIWEMQRKEQKSETLQSFVDLGCGNGLLVHILQSEGHPGLGLDVRKRSIWDLYGKETKLKEESIRPSAESMFPDFDWLIGNHSDELTPWIPVIAARSSYKCSYFVLPCCHFDFNHKFSQKEANESNYRSYLNFVQKVGEVCGFSVQEDTLRIPSTKRVCFIGKTRNYQPEEMDLIDDRIANYIRLRSTLSSVPENTEDNPPKRLRTDEVWAEGFTPRSSVEKARNCRSVDVGTVNHIVRTVFDTLLNSEDCETRHLEGGRVWRKGGKKSLGDIVKLFDQDVLKQLKSECGGLQTLLRNHNSVFNVSGGAVQLRDLTLDEPYSKHSKLAKRDKSRHFKTLQCWFHHHHPDGCPRTAATCHFAHGEMDTRKENPINDTKSFYLLIFSRVIKSTAMSQTTCKMHDPLSV</sequence>
<dbReference type="Pfam" id="PF07757">
    <property type="entry name" value="AdoMet_MTase"/>
    <property type="match status" value="1"/>
</dbReference>
<dbReference type="OrthoDB" id="10047021at2759"/>
<dbReference type="KEGG" id="cvn:111132863"/>
<keyword evidence="3 9" id="KW-0963">Cytoplasm</keyword>
<dbReference type="PANTHER" id="PTHR21210:SF0">
    <property type="entry name" value="TRNA (URACIL-O(2)-)-METHYLTRANSFERASE-RELATED"/>
    <property type="match status" value="1"/>
</dbReference>
<dbReference type="InterPro" id="IPR011671">
    <property type="entry name" value="tRNA_uracil_MeTrfase"/>
</dbReference>
<evidence type="ECO:0000256" key="6">
    <source>
        <dbReference type="ARBA" id="ARBA00022691"/>
    </source>
</evidence>
<dbReference type="GO" id="GO:0030488">
    <property type="term" value="P:tRNA methylation"/>
    <property type="evidence" value="ECO:0007669"/>
    <property type="project" value="UniProtKB-UniRule"/>
</dbReference>
<protein>
    <recommendedName>
        <fullName evidence="9">tRNA (uracil-O(2)-)-methyltransferase</fullName>
        <ecNumber evidence="9">2.1.1.211</ecNumber>
    </recommendedName>
</protein>
<dbReference type="RefSeq" id="XP_022336474.1">
    <property type="nucleotide sequence ID" value="XM_022480766.1"/>
</dbReference>
<name>A0A8B8E9X7_CRAVI</name>
<proteinExistence type="inferred from homology"/>
<gene>
    <name evidence="11" type="primary">LOC111132863</name>
</gene>
<accession>A0A8B8E9X7</accession>
<evidence type="ECO:0000313" key="11">
    <source>
        <dbReference type="RefSeq" id="XP_022336474.1"/>
    </source>
</evidence>
<dbReference type="AlphaFoldDB" id="A0A8B8E9X7"/>